<sequence length="433" mass="45279">MDVVLPCLDEAAALPWVLGRIPPGWRAIVVDNGSRDGSAELARSLGATVRTEPRRGFGAACHTGLLAATAELVCFLDCDGSLDPAQLPRVVDPVLAGRADLVLGRRRPTTRAAWPAHARVANAVLARRLRARTGADLHDLGPMRAARRDRLLALGLGDRRSGYPLEMVLGASAAGLRIAEVDVDYRPRSGRSKVTGTVRGTRQAVRDMRAVLAAPPATLLVIAKAPVPGRVKTRLCPPCTPQLAAELARAALVDTLRTLSTVPAGRRLLVLDGALDGDWLPPGWTVLPQVGGGLEVRLAAAFAAAAELAPQAPALLVGMDTPQLTAPMLAEPLAPVAREGVDAWFGPAADGGFWALGLARPSAALAERVLLGVAMSTPTTGAEVADRLARAGLRVARLPQLRDVDTAEDAAAVAALAPDSAFARSWHAARVHR</sequence>
<gene>
    <name evidence="2" type="ORF">C7C46_15320</name>
</gene>
<dbReference type="InterPro" id="IPR001173">
    <property type="entry name" value="Glyco_trans_2-like"/>
</dbReference>
<dbReference type="PANTHER" id="PTHR36529:SF1">
    <property type="entry name" value="GLYCOSYLTRANSFERASE"/>
    <property type="match status" value="1"/>
</dbReference>
<dbReference type="InterPro" id="IPR018641">
    <property type="entry name" value="Trfase_1_rSAM/seldom-assoc"/>
</dbReference>
<dbReference type="CDD" id="cd04179">
    <property type="entry name" value="DPM_DPG-synthase_like"/>
    <property type="match status" value="1"/>
</dbReference>
<evidence type="ECO:0000313" key="2">
    <source>
        <dbReference type="EMBL" id="PYC78881.1"/>
    </source>
</evidence>
<keyword evidence="3" id="KW-1185">Reference proteome</keyword>
<dbReference type="SUPFAM" id="SSF53448">
    <property type="entry name" value="Nucleotide-diphospho-sugar transferases"/>
    <property type="match status" value="2"/>
</dbReference>
<accession>A0A2V4N438</accession>
<dbReference type="Proteomes" id="UP000248039">
    <property type="component" value="Unassembled WGS sequence"/>
</dbReference>
<dbReference type="PANTHER" id="PTHR36529">
    <property type="entry name" value="SLL1095 PROTEIN"/>
    <property type="match status" value="1"/>
</dbReference>
<dbReference type="EMBL" id="PYBW01000047">
    <property type="protein sequence ID" value="PYC78881.1"/>
    <property type="molecule type" value="Genomic_DNA"/>
</dbReference>
<name>A0A2V4N438_9ACTN</name>
<evidence type="ECO:0000313" key="3">
    <source>
        <dbReference type="Proteomes" id="UP000248039"/>
    </source>
</evidence>
<feature type="domain" description="Glycosyltransferase 2-like" evidence="1">
    <location>
        <begin position="7"/>
        <end position="134"/>
    </location>
</feature>
<dbReference type="AlphaFoldDB" id="A0A2V4N438"/>
<proteinExistence type="predicted"/>
<organism evidence="2 3">
    <name type="scientific">Streptomyces tateyamensis</name>
    <dbReference type="NCBI Taxonomy" id="565073"/>
    <lineage>
        <taxon>Bacteria</taxon>
        <taxon>Bacillati</taxon>
        <taxon>Actinomycetota</taxon>
        <taxon>Actinomycetes</taxon>
        <taxon>Kitasatosporales</taxon>
        <taxon>Streptomycetaceae</taxon>
        <taxon>Streptomyces</taxon>
    </lineage>
</organism>
<evidence type="ECO:0000259" key="1">
    <source>
        <dbReference type="Pfam" id="PF00535"/>
    </source>
</evidence>
<dbReference type="Pfam" id="PF09837">
    <property type="entry name" value="DUF2064"/>
    <property type="match status" value="1"/>
</dbReference>
<protein>
    <recommendedName>
        <fullName evidence="1">Glycosyltransferase 2-like domain-containing protein</fullName>
    </recommendedName>
</protein>
<dbReference type="Gene3D" id="3.90.550.10">
    <property type="entry name" value="Spore Coat Polysaccharide Biosynthesis Protein SpsA, Chain A"/>
    <property type="match status" value="2"/>
</dbReference>
<dbReference type="Pfam" id="PF00535">
    <property type="entry name" value="Glycos_transf_2"/>
    <property type="match status" value="1"/>
</dbReference>
<dbReference type="InterPro" id="IPR029044">
    <property type="entry name" value="Nucleotide-diphossugar_trans"/>
</dbReference>
<comment type="caution">
    <text evidence="2">The sequence shown here is derived from an EMBL/GenBank/DDBJ whole genome shotgun (WGS) entry which is preliminary data.</text>
</comment>
<reference evidence="2 3" key="1">
    <citation type="submission" date="2018-03" db="EMBL/GenBank/DDBJ databases">
        <title>Bioinformatic expansion and discovery of thiopeptide antibiotics.</title>
        <authorList>
            <person name="Schwalen C.J."/>
            <person name="Hudson G.A."/>
            <person name="Mitchell D.A."/>
        </authorList>
    </citation>
    <scope>NUCLEOTIDE SEQUENCE [LARGE SCALE GENOMIC DNA]</scope>
    <source>
        <strain evidence="2 3">ATCC 21389</strain>
    </source>
</reference>